<evidence type="ECO:0000256" key="1">
    <source>
        <dbReference type="ARBA" id="ARBA00001946"/>
    </source>
</evidence>
<reference evidence="5 6" key="1">
    <citation type="submission" date="2016-05" db="EMBL/GenBank/DDBJ databases">
        <title>Comparative analysis of secretome profiles of manganese(II)-oxidizing ascomycete fungi.</title>
        <authorList>
            <consortium name="DOE Joint Genome Institute"/>
            <person name="Zeiner C.A."/>
            <person name="Purvine S.O."/>
            <person name="Zink E.M."/>
            <person name="Wu S."/>
            <person name="Pasa-Tolic L."/>
            <person name="Chaput D.L."/>
            <person name="Haridas S."/>
            <person name="Grigoriev I.V."/>
            <person name="Santelli C.M."/>
            <person name="Hansel C.M."/>
        </authorList>
    </citation>
    <scope>NUCLEOTIDE SEQUENCE [LARGE SCALE GENOMIC DNA]</scope>
    <source>
        <strain evidence="5 6">AP3s5-JAC2a</strain>
    </source>
</reference>
<dbReference type="PANTHER" id="PTHR35201">
    <property type="entry name" value="TERPENE SYNTHASE"/>
    <property type="match status" value="1"/>
</dbReference>
<dbReference type="InterPro" id="IPR034686">
    <property type="entry name" value="Terpene_cyclase-like_2"/>
</dbReference>
<dbReference type="OrthoDB" id="2861623at2759"/>
<protein>
    <recommendedName>
        <fullName evidence="4">Terpene synthase</fullName>
        <ecNumber evidence="4">4.2.3.-</ecNumber>
    </recommendedName>
</protein>
<dbReference type="PANTHER" id="PTHR35201:SF4">
    <property type="entry name" value="BETA-PINACENE SYNTHASE-RELATED"/>
    <property type="match status" value="1"/>
</dbReference>
<evidence type="ECO:0000256" key="3">
    <source>
        <dbReference type="ARBA" id="ARBA00022842"/>
    </source>
</evidence>
<keyword evidence="4" id="KW-0479">Metal-binding</keyword>
<keyword evidence="6" id="KW-1185">Reference proteome</keyword>
<dbReference type="InParanoid" id="A0A177CEY3"/>
<dbReference type="EC" id="4.2.3.-" evidence="4"/>
<organism evidence="5 6">
    <name type="scientific">Paraphaeosphaeria sporulosa</name>
    <dbReference type="NCBI Taxonomy" id="1460663"/>
    <lineage>
        <taxon>Eukaryota</taxon>
        <taxon>Fungi</taxon>
        <taxon>Dikarya</taxon>
        <taxon>Ascomycota</taxon>
        <taxon>Pezizomycotina</taxon>
        <taxon>Dothideomycetes</taxon>
        <taxon>Pleosporomycetidae</taxon>
        <taxon>Pleosporales</taxon>
        <taxon>Massarineae</taxon>
        <taxon>Didymosphaeriaceae</taxon>
        <taxon>Paraphaeosphaeria</taxon>
    </lineage>
</organism>
<dbReference type="GO" id="GO:0010333">
    <property type="term" value="F:terpene synthase activity"/>
    <property type="evidence" value="ECO:0007669"/>
    <property type="project" value="InterPro"/>
</dbReference>
<name>A0A177CEY3_9PLEO</name>
<comment type="cofactor">
    <cofactor evidence="1 4">
        <name>Mg(2+)</name>
        <dbReference type="ChEBI" id="CHEBI:18420"/>
    </cofactor>
</comment>
<dbReference type="SFLD" id="SFLDS00005">
    <property type="entry name" value="Isoprenoid_Synthase_Type_I"/>
    <property type="match status" value="1"/>
</dbReference>
<evidence type="ECO:0000313" key="6">
    <source>
        <dbReference type="Proteomes" id="UP000077069"/>
    </source>
</evidence>
<dbReference type="Proteomes" id="UP000077069">
    <property type="component" value="Unassembled WGS sequence"/>
</dbReference>
<dbReference type="AlphaFoldDB" id="A0A177CEY3"/>
<dbReference type="SUPFAM" id="SSF48576">
    <property type="entry name" value="Terpenoid synthases"/>
    <property type="match status" value="1"/>
</dbReference>
<dbReference type="Pfam" id="PF19086">
    <property type="entry name" value="Terpene_syn_C_2"/>
    <property type="match status" value="1"/>
</dbReference>
<dbReference type="STRING" id="1460663.A0A177CEY3"/>
<gene>
    <name evidence="5" type="ORF">CC84DRAFT_1217178</name>
</gene>
<accession>A0A177CEY3</accession>
<sequence>MNDKRTFNKGDFVSSRASYPVCDVPTPPDSEAASIQESEEHHGVEQVPSVRIPDCFGSIMAPKPIVNPNYFAAKAKGDRWIARHMGLDKATAAKNAQADLCYLASIWSATASEDRLVMMLDWNNWVFFFDDEFDEGRLKTDLPAAKEEVKQTLAIMEGTAPRYSPECNRVRYIFQTCCDRIKATSGEEMQQRWIDQHKRYFEQLIVQVDLEARGATLTCDVDAYFRLRRGTIGVYPAITLAEWAGGIQVPSKAYDHPSLQKCMQVAADLVILVNDVLSYRKDLDLGVDFNLITLLMKNQHLTVQQAMDSVGDMIDDCYRQWFLALADLPSFGEEVDREVMKFVEVCRAMAHGNLYWSFQTGRFLGNEGHDVHETGLMELPPGFDDAHEDEPLATPIASRPYSGCRSSTNGLDSDDGGHYFVR</sequence>
<dbReference type="GO" id="GO:0046872">
    <property type="term" value="F:metal ion binding"/>
    <property type="evidence" value="ECO:0007669"/>
    <property type="project" value="UniProtKB-KW"/>
</dbReference>
<dbReference type="SFLD" id="SFLDG01020">
    <property type="entry name" value="Terpene_Cyclase_Like_2"/>
    <property type="match status" value="1"/>
</dbReference>
<keyword evidence="3 4" id="KW-0460">Magnesium</keyword>
<dbReference type="InterPro" id="IPR008949">
    <property type="entry name" value="Isoprenoid_synthase_dom_sf"/>
</dbReference>
<evidence type="ECO:0000256" key="2">
    <source>
        <dbReference type="ARBA" id="ARBA00006333"/>
    </source>
</evidence>
<dbReference type="GeneID" id="28766358"/>
<evidence type="ECO:0000313" key="5">
    <source>
        <dbReference type="EMBL" id="OAG05876.1"/>
    </source>
</evidence>
<dbReference type="EMBL" id="KV441552">
    <property type="protein sequence ID" value="OAG05876.1"/>
    <property type="molecule type" value="Genomic_DNA"/>
</dbReference>
<dbReference type="GO" id="GO:0008299">
    <property type="term" value="P:isoprenoid biosynthetic process"/>
    <property type="evidence" value="ECO:0007669"/>
    <property type="project" value="UniProtKB-ARBA"/>
</dbReference>
<proteinExistence type="inferred from homology"/>
<evidence type="ECO:0000256" key="4">
    <source>
        <dbReference type="RuleBase" id="RU366034"/>
    </source>
</evidence>
<dbReference type="Gene3D" id="1.10.600.10">
    <property type="entry name" value="Farnesyl Diphosphate Synthase"/>
    <property type="match status" value="1"/>
</dbReference>
<keyword evidence="4" id="KW-0456">Lyase</keyword>
<dbReference type="RefSeq" id="XP_018036241.1">
    <property type="nucleotide sequence ID" value="XM_018182872.1"/>
</dbReference>
<comment type="similarity">
    <text evidence="2 4">Belongs to the terpene synthase family.</text>
</comment>